<evidence type="ECO:0000313" key="2">
    <source>
        <dbReference type="Proteomes" id="UP000003082"/>
    </source>
</evidence>
<reference evidence="1 2" key="1">
    <citation type="submission" date="2008-08" db="EMBL/GenBank/DDBJ databases">
        <authorList>
            <person name="Madupu R."/>
            <person name="Durkin A.S."/>
            <person name="Torralba M."/>
            <person name="Methe B."/>
            <person name="Sutton G.G."/>
            <person name="Strausberg R.L."/>
            <person name="Nelson K.E."/>
        </authorList>
    </citation>
    <scope>NUCLEOTIDE SEQUENCE [LARGE SCALE GENOMIC DNA]</scope>
    <source>
        <strain evidence="1 2">RM3267</strain>
    </source>
</reference>
<dbReference type="AlphaFoldDB" id="B9D2V3"/>
<evidence type="ECO:0000313" key="1">
    <source>
        <dbReference type="EMBL" id="EEF13715.1"/>
    </source>
</evidence>
<organism evidence="1 2">
    <name type="scientific">Campylobacter rectus RM3267</name>
    <dbReference type="NCBI Taxonomy" id="553218"/>
    <lineage>
        <taxon>Bacteria</taxon>
        <taxon>Pseudomonadati</taxon>
        <taxon>Campylobacterota</taxon>
        <taxon>Epsilonproteobacteria</taxon>
        <taxon>Campylobacterales</taxon>
        <taxon>Campylobacteraceae</taxon>
        <taxon>Campylobacter</taxon>
    </lineage>
</organism>
<dbReference type="EMBL" id="ACFU01000015">
    <property type="protein sequence ID" value="EEF13715.1"/>
    <property type="molecule type" value="Genomic_DNA"/>
</dbReference>
<dbReference type="Proteomes" id="UP000003082">
    <property type="component" value="Unassembled WGS sequence"/>
</dbReference>
<sequence length="40" mass="4363">MKLGYEGASKGDAAKFRSGLARGKYERGLAKRKFTKPNCA</sequence>
<comment type="caution">
    <text evidence="1">The sequence shown here is derived from an EMBL/GenBank/DDBJ whole genome shotgun (WGS) entry which is preliminary data.</text>
</comment>
<protein>
    <submittedName>
        <fullName evidence="1">Uncharacterized protein</fullName>
    </submittedName>
</protein>
<accession>B9D2V3</accession>
<keyword evidence="2" id="KW-1185">Reference proteome</keyword>
<gene>
    <name evidence="1" type="ORF">CAMRE0001_1053</name>
</gene>
<dbReference type="RefSeq" id="WP_004319880.1">
    <property type="nucleotide sequence ID" value="NZ_ACFU01000015.1"/>
</dbReference>
<proteinExistence type="predicted"/>
<name>B9D2V3_CAMRE</name>